<evidence type="ECO:0000313" key="2">
    <source>
        <dbReference type="Proteomes" id="UP000571554"/>
    </source>
</evidence>
<reference evidence="1 2" key="1">
    <citation type="submission" date="2020-08" db="EMBL/GenBank/DDBJ databases">
        <title>Above-ground endophytic microbial communities from plants in different locations in the United States.</title>
        <authorList>
            <person name="Frank C."/>
        </authorList>
    </citation>
    <scope>NUCLEOTIDE SEQUENCE [LARGE SCALE GENOMIC DNA]</scope>
    <source>
        <strain evidence="1 2">WP4_2_2</strain>
    </source>
</reference>
<proteinExistence type="predicted"/>
<sequence length="191" mass="18843">MNRGGAVQNVWIDGVTLPNGVTLVGKGYGSSNMIAGGPITASVPVGTTSSSGSNPAASQGGLITFDCDYSPAGDAVRISPPVVKNINISNVTAGNATSGGATASCFQAIVAQGAVSADYNGPAPAPTVLPISAMTISNCNLGTPVCSGTASATNPGPIYVNNVNAIALSNVVIGGTTYNTSLVGYRKRRPV</sequence>
<gene>
    <name evidence="1" type="ORF">F4827_007115</name>
</gene>
<dbReference type="EMBL" id="JACHBW010000054">
    <property type="protein sequence ID" value="MBB6107233.1"/>
    <property type="molecule type" value="Genomic_DNA"/>
</dbReference>
<comment type="caution">
    <text evidence="1">The sequence shown here is derived from an EMBL/GenBank/DDBJ whole genome shotgun (WGS) entry which is preliminary data.</text>
</comment>
<evidence type="ECO:0000313" key="1">
    <source>
        <dbReference type="EMBL" id="MBB6107233.1"/>
    </source>
</evidence>
<protein>
    <submittedName>
        <fullName evidence="1">Polygalacturonase</fullName>
    </submittedName>
</protein>
<name>A0A7W9WXF3_9BURK</name>
<dbReference type="Proteomes" id="UP000571554">
    <property type="component" value="Unassembled WGS sequence"/>
</dbReference>
<organism evidence="1 2">
    <name type="scientific">Paraburkholderia bannensis</name>
    <dbReference type="NCBI Taxonomy" id="765414"/>
    <lineage>
        <taxon>Bacteria</taxon>
        <taxon>Pseudomonadati</taxon>
        <taxon>Pseudomonadota</taxon>
        <taxon>Betaproteobacteria</taxon>
        <taxon>Burkholderiales</taxon>
        <taxon>Burkholderiaceae</taxon>
        <taxon>Paraburkholderia</taxon>
    </lineage>
</organism>
<dbReference type="AlphaFoldDB" id="A0A7W9WXF3"/>
<accession>A0A7W9WXF3</accession>
<keyword evidence="2" id="KW-1185">Reference proteome</keyword>